<evidence type="ECO:0000259" key="5">
    <source>
        <dbReference type="PROSITE" id="PS50850"/>
    </source>
</evidence>
<evidence type="ECO:0000256" key="1">
    <source>
        <dbReference type="ARBA" id="ARBA00022692"/>
    </source>
</evidence>
<dbReference type="InterPro" id="IPR011701">
    <property type="entry name" value="MFS"/>
</dbReference>
<feature type="transmembrane region" description="Helical" evidence="4">
    <location>
        <begin position="377"/>
        <end position="398"/>
    </location>
</feature>
<dbReference type="KEGG" id="mee:DA075_01530"/>
<proteinExistence type="predicted"/>
<evidence type="ECO:0000313" key="7">
    <source>
        <dbReference type="Proteomes" id="UP000244755"/>
    </source>
</evidence>
<dbReference type="Proteomes" id="UP000244755">
    <property type="component" value="Chromosome 1"/>
</dbReference>
<keyword evidence="7" id="KW-1185">Reference proteome</keyword>
<organism evidence="6 7">
    <name type="scientific">Methylobacterium currus</name>
    <dbReference type="NCBI Taxonomy" id="2051553"/>
    <lineage>
        <taxon>Bacteria</taxon>
        <taxon>Pseudomonadati</taxon>
        <taxon>Pseudomonadota</taxon>
        <taxon>Alphaproteobacteria</taxon>
        <taxon>Hyphomicrobiales</taxon>
        <taxon>Methylobacteriaceae</taxon>
        <taxon>Methylobacterium</taxon>
    </lineage>
</organism>
<feature type="transmembrane region" description="Helical" evidence="4">
    <location>
        <begin position="147"/>
        <end position="166"/>
    </location>
</feature>
<keyword evidence="2 4" id="KW-1133">Transmembrane helix</keyword>
<feature type="transmembrane region" description="Helical" evidence="4">
    <location>
        <begin position="263"/>
        <end position="282"/>
    </location>
</feature>
<feature type="transmembrane region" description="Helical" evidence="4">
    <location>
        <begin position="224"/>
        <end position="251"/>
    </location>
</feature>
<protein>
    <submittedName>
        <fullName evidence="6">MFS transporter</fullName>
    </submittedName>
</protein>
<dbReference type="GO" id="GO:0022857">
    <property type="term" value="F:transmembrane transporter activity"/>
    <property type="evidence" value="ECO:0007669"/>
    <property type="project" value="InterPro"/>
</dbReference>
<accession>A0A2R4WE33</accession>
<sequence>MSNPAAVLPKDTLRAETGTGNVLRLALAQALAGANSVVVYATGAVIGSQLAPSPTLATLPISIFVVGMAACTLPAGRIARAYGRRTAFLAGTGCGVLVGLLAALAVVLSSFWLFCAATFFGGAYAAVVLSFRFAAADCVAPERRPRALSAVMAGGVFAGIIGPQLVSHTMSLWPAHLFAATFLAQAAVAALSAVVLMGVRLPGPTQADLSGGRPLGEIARQPRFVTAVLCGVVSYLLMNFLMTAAPLAMHLCGFTQDDANLGLQWHVIAMYAPSFFTGRLIARFGAPRVVAAGLSLTAAAAFVGLSGLDLAHFWAFLVLLGLGWNFGFVGASAMVLECHRPEERTRVQSLNDFVVFGTMAVGSFSSGGLLARYGWDVVLWVSFAPLAVAVAALGLSAASRPVRAAG</sequence>
<feature type="transmembrane region" description="Helical" evidence="4">
    <location>
        <begin position="87"/>
        <end position="105"/>
    </location>
</feature>
<feature type="transmembrane region" description="Helical" evidence="4">
    <location>
        <begin position="178"/>
        <end position="203"/>
    </location>
</feature>
<dbReference type="EMBL" id="CP028843">
    <property type="protein sequence ID" value="AWB19781.1"/>
    <property type="molecule type" value="Genomic_DNA"/>
</dbReference>
<feature type="transmembrane region" description="Helical" evidence="4">
    <location>
        <begin position="350"/>
        <end position="371"/>
    </location>
</feature>
<evidence type="ECO:0000256" key="4">
    <source>
        <dbReference type="SAM" id="Phobius"/>
    </source>
</evidence>
<feature type="transmembrane region" description="Helical" evidence="4">
    <location>
        <begin position="57"/>
        <end position="75"/>
    </location>
</feature>
<feature type="transmembrane region" description="Helical" evidence="4">
    <location>
        <begin position="314"/>
        <end position="338"/>
    </location>
</feature>
<dbReference type="PROSITE" id="PS50850">
    <property type="entry name" value="MFS"/>
    <property type="match status" value="1"/>
</dbReference>
<dbReference type="RefSeq" id="WP_099951706.1">
    <property type="nucleotide sequence ID" value="NZ_CP028843.1"/>
</dbReference>
<name>A0A2R4WE33_9HYPH</name>
<feature type="transmembrane region" description="Helical" evidence="4">
    <location>
        <begin position="289"/>
        <end position="308"/>
    </location>
</feature>
<evidence type="ECO:0000313" key="6">
    <source>
        <dbReference type="EMBL" id="AWB19781.1"/>
    </source>
</evidence>
<dbReference type="InterPro" id="IPR036259">
    <property type="entry name" value="MFS_trans_sf"/>
</dbReference>
<dbReference type="PANTHER" id="PTHR23534">
    <property type="entry name" value="MFS PERMEASE"/>
    <property type="match status" value="1"/>
</dbReference>
<evidence type="ECO:0000256" key="2">
    <source>
        <dbReference type="ARBA" id="ARBA00022989"/>
    </source>
</evidence>
<gene>
    <name evidence="6" type="ORF">DA075_01530</name>
</gene>
<dbReference type="OrthoDB" id="8558006at2"/>
<dbReference type="AlphaFoldDB" id="A0A2R4WE33"/>
<keyword evidence="3 4" id="KW-0472">Membrane</keyword>
<feature type="transmembrane region" description="Helical" evidence="4">
    <location>
        <begin position="111"/>
        <end position="135"/>
    </location>
</feature>
<reference evidence="6 7" key="1">
    <citation type="submission" date="2018-04" db="EMBL/GenBank/DDBJ databases">
        <title>Methylobacterium sp. PR1016A genome.</title>
        <authorList>
            <person name="Park W."/>
        </authorList>
    </citation>
    <scope>NUCLEOTIDE SEQUENCE [LARGE SCALE GENOMIC DNA]</scope>
    <source>
        <strain evidence="6 7">PR1016A</strain>
    </source>
</reference>
<dbReference type="Gene3D" id="1.20.1250.20">
    <property type="entry name" value="MFS general substrate transporter like domains"/>
    <property type="match status" value="1"/>
</dbReference>
<evidence type="ECO:0000256" key="3">
    <source>
        <dbReference type="ARBA" id="ARBA00023136"/>
    </source>
</evidence>
<dbReference type="PANTHER" id="PTHR23534:SF1">
    <property type="entry name" value="MAJOR FACILITATOR SUPERFAMILY PROTEIN"/>
    <property type="match status" value="1"/>
</dbReference>
<keyword evidence="1 4" id="KW-0812">Transmembrane</keyword>
<dbReference type="Pfam" id="PF07690">
    <property type="entry name" value="MFS_1"/>
    <property type="match status" value="1"/>
</dbReference>
<feature type="domain" description="Major facilitator superfamily (MFS) profile" evidence="5">
    <location>
        <begin position="223"/>
        <end position="406"/>
    </location>
</feature>
<dbReference type="InterPro" id="IPR020846">
    <property type="entry name" value="MFS_dom"/>
</dbReference>
<dbReference type="SUPFAM" id="SSF103473">
    <property type="entry name" value="MFS general substrate transporter"/>
    <property type="match status" value="1"/>
</dbReference>